<reference evidence="1 2" key="1">
    <citation type="submission" date="2012-12" db="EMBL/GenBank/DDBJ databases">
        <title>The Genome Sequence of Bacillus cereus VD196.</title>
        <authorList>
            <consortium name="The Broad Institute Genome Sequencing Platform"/>
            <consortium name="The Broad Institute Genome Sequencing Center for Infectious Disease"/>
            <person name="Feldgarden M."/>
            <person name="Van der Auwera G.A."/>
            <person name="Mahillon J."/>
            <person name="Duprez V."/>
            <person name="Timmery S."/>
            <person name="Mattelet C."/>
            <person name="Dierick K."/>
            <person name="Sun M."/>
            <person name="Yu Z."/>
            <person name="Zhu L."/>
            <person name="Hu X."/>
            <person name="Shank E.B."/>
            <person name="Swiecicka I."/>
            <person name="Hansen B.M."/>
            <person name="Andrup L."/>
            <person name="Walker B."/>
            <person name="Young S.K."/>
            <person name="Zeng Q."/>
            <person name="Gargeya S."/>
            <person name="Fitzgerald M."/>
            <person name="Haas B."/>
            <person name="Abouelleil A."/>
            <person name="Alvarado L."/>
            <person name="Arachchi H.M."/>
            <person name="Berlin A.M."/>
            <person name="Chapman S.B."/>
            <person name="Dewar J."/>
            <person name="Goldberg J."/>
            <person name="Griggs A."/>
            <person name="Gujja S."/>
            <person name="Hansen M."/>
            <person name="Howarth C."/>
            <person name="Imamovic A."/>
            <person name="Larimer J."/>
            <person name="McCowan C."/>
            <person name="Murphy C."/>
            <person name="Neiman D."/>
            <person name="Pearson M."/>
            <person name="Priest M."/>
            <person name="Roberts A."/>
            <person name="Saif S."/>
            <person name="Shea T."/>
            <person name="Sisk P."/>
            <person name="Sykes S."/>
            <person name="Wortman J."/>
            <person name="Nusbaum C."/>
            <person name="Birren B."/>
        </authorList>
    </citation>
    <scope>NUCLEOTIDE SEQUENCE [LARGE SCALE GENOMIC DNA]</scope>
    <source>
        <strain evidence="1 2">VD196</strain>
    </source>
</reference>
<gene>
    <name evidence="1" type="ORF">IKE_03108</name>
</gene>
<comment type="caution">
    <text evidence="1">The sequence shown here is derived from an EMBL/GenBank/DDBJ whole genome shotgun (WGS) entry which is preliminary data.</text>
</comment>
<dbReference type="RefSeq" id="WP_016125336.1">
    <property type="nucleotide sequence ID" value="NZ_KB976265.1"/>
</dbReference>
<proteinExistence type="predicted"/>
<evidence type="ECO:0000313" key="1">
    <source>
        <dbReference type="EMBL" id="EOO66391.1"/>
    </source>
</evidence>
<dbReference type="Proteomes" id="UP000014023">
    <property type="component" value="Unassembled WGS sequence"/>
</dbReference>
<name>A0A9W5Q3R9_BACCE</name>
<evidence type="ECO:0000313" key="2">
    <source>
        <dbReference type="Proteomes" id="UP000014023"/>
    </source>
</evidence>
<protein>
    <submittedName>
        <fullName evidence="1">Uncharacterized protein</fullName>
    </submittedName>
</protein>
<accession>A0A9W5Q3R9</accession>
<organism evidence="1 2">
    <name type="scientific">Bacillus cereus VD196</name>
    <dbReference type="NCBI Taxonomy" id="1053243"/>
    <lineage>
        <taxon>Bacteria</taxon>
        <taxon>Bacillati</taxon>
        <taxon>Bacillota</taxon>
        <taxon>Bacilli</taxon>
        <taxon>Bacillales</taxon>
        <taxon>Bacillaceae</taxon>
        <taxon>Bacillus</taxon>
        <taxon>Bacillus cereus group</taxon>
    </lineage>
</organism>
<sequence length="71" mass="8359">MPYINTPVGKREVSQRIYDLLDKYGTPCENSEPCPSRYIKDGYEYHWFVGEDGKLRTTIEKVESIKTKKKK</sequence>
<dbReference type="AlphaFoldDB" id="A0A9W5Q3R9"/>
<dbReference type="EMBL" id="AHFL01000015">
    <property type="protein sequence ID" value="EOO66391.1"/>
    <property type="molecule type" value="Genomic_DNA"/>
</dbReference>